<comment type="caution">
    <text evidence="2">The sequence shown here is derived from an EMBL/GenBank/DDBJ whole genome shotgun (WGS) entry which is preliminary data.</text>
</comment>
<gene>
    <name evidence="2" type="ORF">NDU88_004929</name>
</gene>
<dbReference type="EMBL" id="JANPWB010000011">
    <property type="protein sequence ID" value="KAJ1126522.1"/>
    <property type="molecule type" value="Genomic_DNA"/>
</dbReference>
<name>A0AAV7PDW6_PLEWA</name>
<evidence type="ECO:0000313" key="2">
    <source>
        <dbReference type="EMBL" id="KAJ1126522.1"/>
    </source>
</evidence>
<reference evidence="2" key="1">
    <citation type="journal article" date="2022" name="bioRxiv">
        <title>Sequencing and chromosome-scale assembly of the giantPleurodeles waltlgenome.</title>
        <authorList>
            <person name="Brown T."/>
            <person name="Elewa A."/>
            <person name="Iarovenko S."/>
            <person name="Subramanian E."/>
            <person name="Araus A.J."/>
            <person name="Petzold A."/>
            <person name="Susuki M."/>
            <person name="Suzuki K.-i.T."/>
            <person name="Hayashi T."/>
            <person name="Toyoda A."/>
            <person name="Oliveira C."/>
            <person name="Osipova E."/>
            <person name="Leigh N.D."/>
            <person name="Simon A."/>
            <person name="Yun M.H."/>
        </authorList>
    </citation>
    <scope>NUCLEOTIDE SEQUENCE</scope>
    <source>
        <strain evidence="2">20211129_DDA</strain>
        <tissue evidence="2">Liver</tissue>
    </source>
</reference>
<protein>
    <submittedName>
        <fullName evidence="2">Uncharacterized protein</fullName>
    </submittedName>
</protein>
<evidence type="ECO:0000313" key="3">
    <source>
        <dbReference type="Proteomes" id="UP001066276"/>
    </source>
</evidence>
<evidence type="ECO:0000256" key="1">
    <source>
        <dbReference type="SAM" id="MobiDB-lite"/>
    </source>
</evidence>
<dbReference type="Proteomes" id="UP001066276">
    <property type="component" value="Chromosome 7"/>
</dbReference>
<feature type="region of interest" description="Disordered" evidence="1">
    <location>
        <begin position="40"/>
        <end position="70"/>
    </location>
</feature>
<feature type="region of interest" description="Disordered" evidence="1">
    <location>
        <begin position="85"/>
        <end position="120"/>
    </location>
</feature>
<keyword evidence="3" id="KW-1185">Reference proteome</keyword>
<sequence length="120" mass="12223">MGCRGGESEPSPHRDSIRVTERCAALCRSNHVWAPGAQQGIPRAAAPDGAGTSAVQPLQLPGRPPCRGPQCSRAAPGLVTIFQRHGGGAVNSSGADRSAQGEAAPSREGSPAGRRAPVRP</sequence>
<dbReference type="AlphaFoldDB" id="A0AAV7PDW6"/>
<organism evidence="2 3">
    <name type="scientific">Pleurodeles waltl</name>
    <name type="common">Iberian ribbed newt</name>
    <dbReference type="NCBI Taxonomy" id="8319"/>
    <lineage>
        <taxon>Eukaryota</taxon>
        <taxon>Metazoa</taxon>
        <taxon>Chordata</taxon>
        <taxon>Craniata</taxon>
        <taxon>Vertebrata</taxon>
        <taxon>Euteleostomi</taxon>
        <taxon>Amphibia</taxon>
        <taxon>Batrachia</taxon>
        <taxon>Caudata</taxon>
        <taxon>Salamandroidea</taxon>
        <taxon>Salamandridae</taxon>
        <taxon>Pleurodelinae</taxon>
        <taxon>Pleurodeles</taxon>
    </lineage>
</organism>
<accession>A0AAV7PDW6</accession>
<proteinExistence type="predicted"/>